<dbReference type="InterPro" id="IPR012292">
    <property type="entry name" value="Globin/Proto"/>
</dbReference>
<evidence type="ECO:0000313" key="6">
    <source>
        <dbReference type="Proteomes" id="UP000270678"/>
    </source>
</evidence>
<dbReference type="InterPro" id="IPR039379">
    <property type="entry name" value="Protoglobin_sensor_dom"/>
</dbReference>
<dbReference type="Pfam" id="PF11563">
    <property type="entry name" value="Protoglobin"/>
    <property type="match status" value="1"/>
</dbReference>
<dbReference type="Gene3D" id="1.20.120.30">
    <property type="entry name" value="Aspartate receptor, ligand-binding domain"/>
    <property type="match status" value="1"/>
</dbReference>
<dbReference type="SMART" id="SM00283">
    <property type="entry name" value="MA"/>
    <property type="match status" value="1"/>
</dbReference>
<evidence type="ECO:0000256" key="3">
    <source>
        <dbReference type="PROSITE-ProRule" id="PRU00284"/>
    </source>
</evidence>
<dbReference type="GO" id="GO:0020037">
    <property type="term" value="F:heme binding"/>
    <property type="evidence" value="ECO:0007669"/>
    <property type="project" value="InterPro"/>
</dbReference>
<dbReference type="EMBL" id="CP034346">
    <property type="protein sequence ID" value="AZS16764.1"/>
    <property type="molecule type" value="Genomic_DNA"/>
</dbReference>
<dbReference type="PANTHER" id="PTHR32089">
    <property type="entry name" value="METHYL-ACCEPTING CHEMOTAXIS PROTEIN MCPB"/>
    <property type="match status" value="1"/>
</dbReference>
<evidence type="ECO:0000256" key="1">
    <source>
        <dbReference type="ARBA" id="ARBA00023224"/>
    </source>
</evidence>
<dbReference type="Gene3D" id="1.10.490.10">
    <property type="entry name" value="Globins"/>
    <property type="match status" value="1"/>
</dbReference>
<keyword evidence="6" id="KW-1185">Reference proteome</keyword>
<comment type="similarity">
    <text evidence="2">Belongs to the methyl-accepting chemotaxis (MCP) protein family.</text>
</comment>
<dbReference type="InterPro" id="IPR044398">
    <property type="entry name" value="Globin-sensor_dom"/>
</dbReference>
<sequence>MFRMRHKTDSGAPVALTESDLTSVQALQQKLSFLQISQSDLNNLRKITELIDNLAKPITDSNYDMLFRIPEMLQIINDHSTRERLSKTFIEYLKSIPRIEFNEEYIISRKKIGFIHNRIKLSPEWFIGSYTRIYEILVPAIVRKFSRASEVAEIIISLQRILMLDSQLVLEAYNEAHDFQYIETNSQIIEELIQMDKVKPLIDSVNLSLQETTNISSAAQELTASIQEVADHSVQLSDQSEDMMRQAKQVEHSVREALQDFSDTAQDVSRSSQHFEQFLQSVHSITDIISVINNVANQTNLLALNASIEAARAGEQGLGFAVVASEVRKLSEQTKEAVGQITKVITTFTDTAKRIGEETKSMGSHITERVETTSEAIDSLEQIMERIEGFRDFTANVASIVEQQAAATSDITERTSTLLRHQEEIQQFASATGKDIYEVSRKVDSLRLKALKINSQLSHSQILRTVKTDHLLLRWWVYNAALGFRHADHQGDEIQEPCRLTQWNEQNKDNSKLASLSTFRSLEERHESVHHLANEAMGYIQSNQHVQADKRIIELELASQNMVETLDQLQQEIIQQARSKQA</sequence>
<dbReference type="Gene3D" id="1.10.287.950">
    <property type="entry name" value="Methyl-accepting chemotaxis protein"/>
    <property type="match status" value="1"/>
</dbReference>
<dbReference type="GO" id="GO:0004888">
    <property type="term" value="F:transmembrane signaling receptor activity"/>
    <property type="evidence" value="ECO:0007669"/>
    <property type="project" value="InterPro"/>
</dbReference>
<dbReference type="InterPro" id="IPR009050">
    <property type="entry name" value="Globin-like_sf"/>
</dbReference>
<feature type="domain" description="Methyl-accepting transducer" evidence="4">
    <location>
        <begin position="210"/>
        <end position="419"/>
    </location>
</feature>
<evidence type="ECO:0000256" key="2">
    <source>
        <dbReference type="ARBA" id="ARBA00029447"/>
    </source>
</evidence>
<evidence type="ECO:0000313" key="5">
    <source>
        <dbReference type="EMBL" id="AZS16764.1"/>
    </source>
</evidence>
<proteinExistence type="inferred from homology"/>
<dbReference type="PANTHER" id="PTHR32089:SF112">
    <property type="entry name" value="LYSOZYME-LIKE PROTEIN-RELATED"/>
    <property type="match status" value="1"/>
</dbReference>
<dbReference type="PROSITE" id="PS50111">
    <property type="entry name" value="CHEMOTAXIS_TRANSDUC_2"/>
    <property type="match status" value="1"/>
</dbReference>
<dbReference type="RefSeq" id="WP_127001691.1">
    <property type="nucleotide sequence ID" value="NZ_CP034346.1"/>
</dbReference>
<dbReference type="GO" id="GO:0006935">
    <property type="term" value="P:chemotaxis"/>
    <property type="evidence" value="ECO:0007669"/>
    <property type="project" value="InterPro"/>
</dbReference>
<dbReference type="GO" id="GO:0016020">
    <property type="term" value="C:membrane"/>
    <property type="evidence" value="ECO:0007669"/>
    <property type="project" value="InterPro"/>
</dbReference>
<accession>A0A3S9V2I1</accession>
<dbReference type="GO" id="GO:0019825">
    <property type="term" value="F:oxygen binding"/>
    <property type="evidence" value="ECO:0007669"/>
    <property type="project" value="InterPro"/>
</dbReference>
<dbReference type="AlphaFoldDB" id="A0A3S9V2I1"/>
<keyword evidence="1 3" id="KW-0807">Transducer</keyword>
<evidence type="ECO:0000259" key="4">
    <source>
        <dbReference type="PROSITE" id="PS50111"/>
    </source>
</evidence>
<dbReference type="InterPro" id="IPR004090">
    <property type="entry name" value="Chemotax_Me-accpt_rcpt"/>
</dbReference>
<dbReference type="SUPFAM" id="SSF58104">
    <property type="entry name" value="Methyl-accepting chemotaxis protein (MCP) signaling domain"/>
    <property type="match status" value="1"/>
</dbReference>
<organism evidence="5 6">
    <name type="scientific">Paenibacillus lutimineralis</name>
    <dbReference type="NCBI Taxonomy" id="2707005"/>
    <lineage>
        <taxon>Bacteria</taxon>
        <taxon>Bacillati</taxon>
        <taxon>Bacillota</taxon>
        <taxon>Bacilli</taxon>
        <taxon>Bacillales</taxon>
        <taxon>Paenibacillaceae</taxon>
        <taxon>Paenibacillus</taxon>
    </lineage>
</organism>
<reference evidence="6" key="1">
    <citation type="submission" date="2018-12" db="EMBL/GenBank/DDBJ databases">
        <title>Complete genome sequence of Paenibacillus sp. MBLB1234.</title>
        <authorList>
            <person name="Nam Y.-D."/>
            <person name="Kang J."/>
            <person name="Chung W.-H."/>
            <person name="Park Y.S."/>
        </authorList>
    </citation>
    <scope>NUCLEOTIDE SEQUENCE [LARGE SCALE GENOMIC DNA]</scope>
    <source>
        <strain evidence="6">MBLB1234</strain>
    </source>
</reference>
<name>A0A3S9V2I1_9BACL</name>
<dbReference type="OrthoDB" id="266313at2"/>
<dbReference type="GO" id="GO:0007165">
    <property type="term" value="P:signal transduction"/>
    <property type="evidence" value="ECO:0007669"/>
    <property type="project" value="UniProtKB-KW"/>
</dbReference>
<dbReference type="CDD" id="cd01068">
    <property type="entry name" value="globin_sensor"/>
    <property type="match status" value="1"/>
</dbReference>
<dbReference type="KEGG" id="plut:EI981_21400"/>
<dbReference type="Proteomes" id="UP000270678">
    <property type="component" value="Chromosome"/>
</dbReference>
<dbReference type="SUPFAM" id="SSF46458">
    <property type="entry name" value="Globin-like"/>
    <property type="match status" value="1"/>
</dbReference>
<dbReference type="PRINTS" id="PR00260">
    <property type="entry name" value="CHEMTRNSDUCR"/>
</dbReference>
<gene>
    <name evidence="5" type="ORF">EI981_21400</name>
</gene>
<dbReference type="InterPro" id="IPR004089">
    <property type="entry name" value="MCPsignal_dom"/>
</dbReference>
<protein>
    <submittedName>
        <fullName evidence="5">Methyl-accepting chemotaxis protein</fullName>
    </submittedName>
</protein>
<dbReference type="Pfam" id="PF00015">
    <property type="entry name" value="MCPsignal"/>
    <property type="match status" value="1"/>
</dbReference>